<reference evidence="7 8" key="1">
    <citation type="journal article" date="2018" name="Front. Microbiol.">
        <title>Genomic and genetic insights into a cosmopolitan fungus, Paecilomyces variotii (Eurotiales).</title>
        <authorList>
            <person name="Urquhart A.S."/>
            <person name="Mondo S.J."/>
            <person name="Makela M.R."/>
            <person name="Hane J.K."/>
            <person name="Wiebenga A."/>
            <person name="He G."/>
            <person name="Mihaltcheva S."/>
            <person name="Pangilinan J."/>
            <person name="Lipzen A."/>
            <person name="Barry K."/>
            <person name="de Vries R.P."/>
            <person name="Grigoriev I.V."/>
            <person name="Idnurm A."/>
        </authorList>
    </citation>
    <scope>NUCLEOTIDE SEQUENCE [LARGE SCALE GENOMIC DNA]</scope>
    <source>
        <strain evidence="7 8">CBS 101075</strain>
    </source>
</reference>
<evidence type="ECO:0000256" key="5">
    <source>
        <dbReference type="SAM" id="MobiDB-lite"/>
    </source>
</evidence>
<dbReference type="GO" id="GO:0030151">
    <property type="term" value="F:molybdenum ion binding"/>
    <property type="evidence" value="ECO:0007669"/>
    <property type="project" value="UniProtKB-UniRule"/>
</dbReference>
<evidence type="ECO:0000259" key="6">
    <source>
        <dbReference type="PROSITE" id="PS51340"/>
    </source>
</evidence>
<dbReference type="EC" id="2.8.1.9" evidence="4"/>
<dbReference type="InterPro" id="IPR000192">
    <property type="entry name" value="Aminotrans_V_dom"/>
</dbReference>
<evidence type="ECO:0000313" key="7">
    <source>
        <dbReference type="EMBL" id="RWQ95857.1"/>
    </source>
</evidence>
<dbReference type="Pfam" id="PF03476">
    <property type="entry name" value="MOSC_N"/>
    <property type="match status" value="1"/>
</dbReference>
<evidence type="ECO:0000313" key="8">
    <source>
        <dbReference type="Proteomes" id="UP000283841"/>
    </source>
</evidence>
<gene>
    <name evidence="4" type="primary">hxB</name>
    <name evidence="7" type="ORF">C8Q69DRAFT_269964</name>
</gene>
<dbReference type="SUPFAM" id="SSF53383">
    <property type="entry name" value="PLP-dependent transferases"/>
    <property type="match status" value="1"/>
</dbReference>
<keyword evidence="2 4" id="KW-0663">Pyridoxal phosphate</keyword>
<name>A0A443HVK5_BYSSP</name>
<dbReference type="Gene3D" id="3.40.640.10">
    <property type="entry name" value="Type I PLP-dependent aspartate aminotransferase-like (Major domain)"/>
    <property type="match status" value="1"/>
</dbReference>
<protein>
    <recommendedName>
        <fullName evidence="4">Molybdenum cofactor sulfurase</fullName>
        <shortName evidence="4">MCS</shortName>
        <shortName evidence="4">MOS</shortName>
        <shortName evidence="4">MoCo sulfurase</shortName>
        <ecNumber evidence="4">2.8.1.9</ecNumber>
    </recommendedName>
    <alternativeName>
        <fullName evidence="4">Molybdenum cofactor sulfurtransferase</fullName>
    </alternativeName>
</protein>
<comment type="catalytic activity">
    <reaction evidence="4">
        <text>Mo-molybdopterin + L-cysteine + AH2 = thio-Mo-molybdopterin + L-alanine + A + H2O</text>
        <dbReference type="Rhea" id="RHEA:42636"/>
        <dbReference type="ChEBI" id="CHEBI:13193"/>
        <dbReference type="ChEBI" id="CHEBI:15377"/>
        <dbReference type="ChEBI" id="CHEBI:17499"/>
        <dbReference type="ChEBI" id="CHEBI:35235"/>
        <dbReference type="ChEBI" id="CHEBI:57972"/>
        <dbReference type="ChEBI" id="CHEBI:71302"/>
        <dbReference type="ChEBI" id="CHEBI:82685"/>
        <dbReference type="EC" id="2.8.1.9"/>
    </reaction>
</comment>
<evidence type="ECO:0000256" key="1">
    <source>
        <dbReference type="ARBA" id="ARBA00022679"/>
    </source>
</evidence>
<dbReference type="GO" id="GO:0030170">
    <property type="term" value="F:pyridoxal phosphate binding"/>
    <property type="evidence" value="ECO:0007669"/>
    <property type="project" value="UniProtKB-UniRule"/>
</dbReference>
<keyword evidence="3 4" id="KW-0501">Molybdenum cofactor biosynthesis</keyword>
<keyword evidence="1 4" id="KW-0808">Transferase</keyword>
<accession>A0A443HVK5</accession>
<dbReference type="InterPro" id="IPR015421">
    <property type="entry name" value="PyrdxlP-dep_Trfase_major"/>
</dbReference>
<dbReference type="InterPro" id="IPR015422">
    <property type="entry name" value="PyrdxlP-dep_Trfase_small"/>
</dbReference>
<keyword evidence="8" id="KW-1185">Reference proteome</keyword>
<dbReference type="InterPro" id="IPR005302">
    <property type="entry name" value="MoCF_Sase_C"/>
</dbReference>
<dbReference type="InterPro" id="IPR005303">
    <property type="entry name" value="MOCOS_middle"/>
</dbReference>
<dbReference type="PROSITE" id="PS51340">
    <property type="entry name" value="MOSC"/>
    <property type="match status" value="1"/>
</dbReference>
<organism evidence="7 8">
    <name type="scientific">Byssochlamys spectabilis</name>
    <name type="common">Paecilomyces variotii</name>
    <dbReference type="NCBI Taxonomy" id="264951"/>
    <lineage>
        <taxon>Eukaryota</taxon>
        <taxon>Fungi</taxon>
        <taxon>Dikarya</taxon>
        <taxon>Ascomycota</taxon>
        <taxon>Pezizomycotina</taxon>
        <taxon>Eurotiomycetes</taxon>
        <taxon>Eurotiomycetidae</taxon>
        <taxon>Eurotiales</taxon>
        <taxon>Thermoascaceae</taxon>
        <taxon>Paecilomyces</taxon>
    </lineage>
</organism>
<dbReference type="HAMAP" id="MF_03050">
    <property type="entry name" value="MOCOS"/>
    <property type="match status" value="1"/>
</dbReference>
<evidence type="ECO:0000256" key="3">
    <source>
        <dbReference type="ARBA" id="ARBA00023150"/>
    </source>
</evidence>
<dbReference type="GO" id="GO:0016829">
    <property type="term" value="F:lyase activity"/>
    <property type="evidence" value="ECO:0007669"/>
    <property type="project" value="UniProtKB-UniRule"/>
</dbReference>
<dbReference type="Pfam" id="PF00266">
    <property type="entry name" value="Aminotran_5"/>
    <property type="match status" value="1"/>
</dbReference>
<dbReference type="InterPro" id="IPR015424">
    <property type="entry name" value="PyrdxlP-dep_Trfase"/>
</dbReference>
<dbReference type="AlphaFoldDB" id="A0A443HVK5"/>
<dbReference type="Proteomes" id="UP000283841">
    <property type="component" value="Unassembled WGS sequence"/>
</dbReference>
<feature type="region of interest" description="Disordered" evidence="5">
    <location>
        <begin position="656"/>
        <end position="680"/>
    </location>
</feature>
<evidence type="ECO:0000256" key="2">
    <source>
        <dbReference type="ARBA" id="ARBA00022898"/>
    </source>
</evidence>
<comment type="function">
    <text evidence="4">Sulfurates the molybdenum cofactor. Sulfation of molybdenum is essential for xanthine dehydrogenase (XDH) and aldehyde oxidase (ADO) enzymes in which molybdenum cofactor is liganded by 1 oxygen and 1 sulfur atom in active form.</text>
</comment>
<dbReference type="PANTHER" id="PTHR14237:SF80">
    <property type="entry name" value="MOLYBDENUM COFACTOR SULFURASE"/>
    <property type="match status" value="1"/>
</dbReference>
<comment type="caution">
    <text evidence="7">The sequence shown here is derived from an EMBL/GenBank/DDBJ whole genome shotgun (WGS) entry which is preliminary data.</text>
</comment>
<feature type="active site" evidence="4">
    <location>
        <position position="410"/>
    </location>
</feature>
<dbReference type="OrthoDB" id="10264306at2759"/>
<comment type="similarity">
    <text evidence="4">Belongs to the class-V pyridoxal-phosphate-dependent aminotransferase family. MOCOS subfamily.</text>
</comment>
<dbReference type="SUPFAM" id="SSF141673">
    <property type="entry name" value="MOSC N-terminal domain-like"/>
    <property type="match status" value="1"/>
</dbReference>
<dbReference type="VEuPathDB" id="FungiDB:C8Q69DRAFT_269964"/>
<dbReference type="GO" id="GO:0008265">
    <property type="term" value="F:molybdenum cofactor sulfurtransferase activity"/>
    <property type="evidence" value="ECO:0007669"/>
    <property type="project" value="UniProtKB-UniRule"/>
</dbReference>
<dbReference type="EMBL" id="RCNU01000005">
    <property type="protein sequence ID" value="RWQ95857.1"/>
    <property type="molecule type" value="Genomic_DNA"/>
</dbReference>
<dbReference type="GO" id="GO:0006777">
    <property type="term" value="P:Mo-molybdopterin cofactor biosynthetic process"/>
    <property type="evidence" value="ECO:0007669"/>
    <property type="project" value="UniProtKB-UniRule"/>
</dbReference>
<comment type="cofactor">
    <cofactor evidence="4">
        <name>pyridoxal 5'-phosphate</name>
        <dbReference type="ChEBI" id="CHEBI:597326"/>
    </cofactor>
</comment>
<evidence type="ECO:0000256" key="4">
    <source>
        <dbReference type="HAMAP-Rule" id="MF_03050"/>
    </source>
</evidence>
<sequence>MLEPAVKQQLYHSNYRKGYSDDVDVLRDLEYPSLKETTYLDHAATTPYAKSLIETFSRDLTGNLFGNPHSASLSSQLTTRRIEDIRLRMLQFFNADPEAFDLVFVANATAGIKLVADALRDFDGSGFCYAYHVDSHTSLVGVRELAENGKKCLLSDAEVDRWIADLEQDSPDEKASTRLFAYPAQSNMTGRRLPLRWCKEIREATDSGGHQRTFTLLDVASLVSTSPFDLSDASAAPDFTVLSFYKIFGFPDLGALIVRKGAGDIFQRRRYFGGGTVDMVVTHGDQWHAKKESSVHDKLEDGTLPFHNIIALDSALQTHYRLYGSMANISAHTGLLADELFKQLSSKVHWNGRKVCHIFTSSASGCRDPLNYGPIITFNLQDSQGGWVGKSEVEKMAAVRNIQIRSGTLCNPGGMTAQLGLCDDEMKRNFAAGQRCGDENDIIDGKPTGALRVSLGAMTNMRDIEVFLAFIDEFYVEKAPELDILRVPMQVPDPNFYVESLCVYPIKSCGSFKVASGQRWEIRREGFAWDREWCLIHQGTGVALNQKRYPRMALIQPYIDLNRGVLRITLPDHSGSDPQSLEVSLAKEDPDLVAAEICRSSKKTSTVCGDLVTVQVYSSPSVSAFFSDFLNVPCTLARFPPQTSTRYSKPRRPFVRKTKHTGNDMPGAFPERPMSSPERQNPILLSNESPVLLISRSSVNRLNETIKANSKNGGRISRAVAADVFRANIVVAENTSNGSSLPNIVEQPYAEDSWMSLCIGPERLQFDVLGHCQRCQMVCIDQLTGTRSEEPFSTLAKHRRVDGKVVFGRHICLSADERSDDNFSEPKTIMVGDTVIPSWDGRV</sequence>
<dbReference type="STRING" id="264951.A0A443HVK5"/>
<dbReference type="Gene3D" id="3.90.1150.10">
    <property type="entry name" value="Aspartate Aminotransferase, domain 1"/>
    <property type="match status" value="1"/>
</dbReference>
<dbReference type="PANTHER" id="PTHR14237">
    <property type="entry name" value="MOLYBDOPTERIN COFACTOR SULFURASE MOSC"/>
    <property type="match status" value="1"/>
</dbReference>
<dbReference type="Pfam" id="PF03473">
    <property type="entry name" value="MOSC"/>
    <property type="match status" value="1"/>
</dbReference>
<proteinExistence type="inferred from homology"/>
<dbReference type="InterPro" id="IPR028886">
    <property type="entry name" value="MoCo_sulfurase"/>
</dbReference>
<feature type="domain" description="MOSC" evidence="6">
    <location>
        <begin position="663"/>
        <end position="838"/>
    </location>
</feature>
<feature type="modified residue" description="N6-(pyridoxal phosphate)lysine" evidence="4">
    <location>
        <position position="246"/>
    </location>
</feature>